<feature type="compositionally biased region" description="Basic and acidic residues" evidence="1">
    <location>
        <begin position="1"/>
        <end position="14"/>
    </location>
</feature>
<dbReference type="AlphaFoldDB" id="B8FVS0"/>
<evidence type="ECO:0000313" key="2">
    <source>
        <dbReference type="EMBL" id="ACL22472.1"/>
    </source>
</evidence>
<reference evidence="2 3" key="1">
    <citation type="journal article" date="2012" name="BMC Microbiol.">
        <title>Genome sequence of Desulfitobacterium hafniense DCB-2, a Gram-positive anaerobe capable of dehalogenation and metal reduction.</title>
        <authorList>
            <person name="Kim S.H."/>
            <person name="Harzman C."/>
            <person name="Davis J.K."/>
            <person name="Hutcheson R."/>
            <person name="Broderick J.B."/>
            <person name="Marsh T.L."/>
            <person name="Tiedje J.M."/>
        </authorList>
    </citation>
    <scope>NUCLEOTIDE SEQUENCE [LARGE SCALE GENOMIC DNA]</scope>
    <source>
        <strain evidence="3">DSM 10664 / DCB-2</strain>
    </source>
</reference>
<evidence type="ECO:0000313" key="3">
    <source>
        <dbReference type="Proteomes" id="UP000007726"/>
    </source>
</evidence>
<sequence length="37" mass="4094">MKDKSKSAPSEHNKTTLHAFGKLQSKNKAIQKELPDG</sequence>
<proteinExistence type="predicted"/>
<evidence type="ECO:0000256" key="1">
    <source>
        <dbReference type="SAM" id="MobiDB-lite"/>
    </source>
</evidence>
<dbReference type="HOGENOM" id="CLU_3342900_0_0_9"/>
<dbReference type="KEGG" id="dhd:Dhaf_4470"/>
<dbReference type="Proteomes" id="UP000007726">
    <property type="component" value="Chromosome"/>
</dbReference>
<name>B8FVS0_DESHD</name>
<feature type="region of interest" description="Disordered" evidence="1">
    <location>
        <begin position="1"/>
        <end position="37"/>
    </location>
</feature>
<organism evidence="2 3">
    <name type="scientific">Desulfitobacterium hafniense (strain DSM 10664 / DCB-2)</name>
    <dbReference type="NCBI Taxonomy" id="272564"/>
    <lineage>
        <taxon>Bacteria</taxon>
        <taxon>Bacillati</taxon>
        <taxon>Bacillota</taxon>
        <taxon>Clostridia</taxon>
        <taxon>Eubacteriales</taxon>
        <taxon>Desulfitobacteriaceae</taxon>
        <taxon>Desulfitobacterium</taxon>
    </lineage>
</organism>
<dbReference type="EMBL" id="CP001336">
    <property type="protein sequence ID" value="ACL22472.1"/>
    <property type="molecule type" value="Genomic_DNA"/>
</dbReference>
<gene>
    <name evidence="2" type="ordered locus">Dhaf_4470</name>
</gene>
<protein>
    <submittedName>
        <fullName evidence="2">Uncharacterized protein</fullName>
    </submittedName>
</protein>
<accession>B8FVS0</accession>